<gene>
    <name evidence="2" type="ORF">B4O97_01925</name>
</gene>
<dbReference type="Gene3D" id="3.30.1330.80">
    <property type="entry name" value="Hypothetical protein, similar to alpha- acetolactate decarboxylase, domain 2"/>
    <property type="match status" value="1"/>
</dbReference>
<dbReference type="SUPFAM" id="SSF117856">
    <property type="entry name" value="AF0104/ALDC/Ptd012-like"/>
    <property type="match status" value="1"/>
</dbReference>
<dbReference type="STRING" id="1963862.B4O97_01925"/>
<evidence type="ECO:0000259" key="1">
    <source>
        <dbReference type="PROSITE" id="PS51742"/>
    </source>
</evidence>
<protein>
    <recommendedName>
        <fullName evidence="1">PPC domain-containing protein</fullName>
    </recommendedName>
</protein>
<dbReference type="RefSeq" id="WP_083047782.1">
    <property type="nucleotide sequence ID" value="NZ_MWQY01000002.1"/>
</dbReference>
<dbReference type="CDD" id="cd11378">
    <property type="entry name" value="DUF296"/>
    <property type="match status" value="1"/>
</dbReference>
<dbReference type="PANTHER" id="PTHR34988:SF1">
    <property type="entry name" value="DNA-BINDING PROTEIN"/>
    <property type="match status" value="1"/>
</dbReference>
<dbReference type="OrthoDB" id="552202at2"/>
<evidence type="ECO:0000313" key="2">
    <source>
        <dbReference type="EMBL" id="ORC37784.1"/>
    </source>
</evidence>
<name>A0A1Y1S1U6_9SPIO</name>
<dbReference type="PANTHER" id="PTHR34988">
    <property type="entry name" value="PROTEIN, PUTATIVE-RELATED"/>
    <property type="match status" value="1"/>
</dbReference>
<sequence>MLAIPAANGIECYMISFRRGELIIEELRKFLKEKNIDAGVFTSGIGSFDICNLHAITSTGLPPVDKYYNLEGPVEVGSLGGSVAGGEPHIHVVVSDPPNDKVYVGHLEPGSRCCYRVEVGLIAFKGVKTTRVTDERTGLIDIVEA</sequence>
<dbReference type="AlphaFoldDB" id="A0A1Y1S1U6"/>
<accession>A0A1Y1S1U6</accession>
<dbReference type="EMBL" id="MWQY01000002">
    <property type="protein sequence ID" value="ORC37784.1"/>
    <property type="molecule type" value="Genomic_DNA"/>
</dbReference>
<dbReference type="PROSITE" id="PS51742">
    <property type="entry name" value="PPC"/>
    <property type="match status" value="1"/>
</dbReference>
<comment type="caution">
    <text evidence="2">The sequence shown here is derived from an EMBL/GenBank/DDBJ whole genome shotgun (WGS) entry which is preliminary data.</text>
</comment>
<keyword evidence="3" id="KW-1185">Reference proteome</keyword>
<dbReference type="Proteomes" id="UP000192343">
    <property type="component" value="Unassembled WGS sequence"/>
</dbReference>
<dbReference type="Pfam" id="PF03479">
    <property type="entry name" value="PCC"/>
    <property type="match status" value="1"/>
</dbReference>
<evidence type="ECO:0000313" key="3">
    <source>
        <dbReference type="Proteomes" id="UP000192343"/>
    </source>
</evidence>
<reference evidence="2 3" key="1">
    <citation type="submission" date="2017-03" db="EMBL/GenBank/DDBJ databases">
        <title>Draft Genome sequence of Marispirochaeta sp. strain JC444.</title>
        <authorList>
            <person name="Shivani Y."/>
            <person name="Subhash Y."/>
            <person name="Sasikala C."/>
            <person name="Ramana C."/>
        </authorList>
    </citation>
    <scope>NUCLEOTIDE SEQUENCE [LARGE SCALE GENOMIC DNA]</scope>
    <source>
        <strain evidence="2 3">JC444</strain>
    </source>
</reference>
<feature type="domain" description="PPC" evidence="1">
    <location>
        <begin position="7"/>
        <end position="145"/>
    </location>
</feature>
<dbReference type="InterPro" id="IPR005175">
    <property type="entry name" value="PPC_dom"/>
</dbReference>
<proteinExistence type="predicted"/>
<organism evidence="2 3">
    <name type="scientific">Marispirochaeta aestuarii</name>
    <dbReference type="NCBI Taxonomy" id="1963862"/>
    <lineage>
        <taxon>Bacteria</taxon>
        <taxon>Pseudomonadati</taxon>
        <taxon>Spirochaetota</taxon>
        <taxon>Spirochaetia</taxon>
        <taxon>Spirochaetales</taxon>
        <taxon>Spirochaetaceae</taxon>
        <taxon>Marispirochaeta</taxon>
    </lineage>
</organism>